<gene>
    <name evidence="1" type="ORF">NQ176_g6986</name>
</gene>
<dbReference type="EMBL" id="JANJQO010001092">
    <property type="protein sequence ID" value="KAJ2972737.1"/>
    <property type="molecule type" value="Genomic_DNA"/>
</dbReference>
<protein>
    <submittedName>
        <fullName evidence="1">Uncharacterized protein</fullName>
    </submittedName>
</protein>
<accession>A0ACC1N1F4</accession>
<reference evidence="1" key="1">
    <citation type="submission" date="2022-08" db="EMBL/GenBank/DDBJ databases">
        <title>Genome Sequence of Lecanicillium fungicola.</title>
        <authorList>
            <person name="Buettner E."/>
        </authorList>
    </citation>
    <scope>NUCLEOTIDE SEQUENCE</scope>
    <source>
        <strain evidence="1">Babe33</strain>
    </source>
</reference>
<evidence type="ECO:0000313" key="2">
    <source>
        <dbReference type="Proteomes" id="UP001143910"/>
    </source>
</evidence>
<proteinExistence type="predicted"/>
<name>A0ACC1N1F4_9HYPO</name>
<dbReference type="Proteomes" id="UP001143910">
    <property type="component" value="Unassembled WGS sequence"/>
</dbReference>
<sequence>MEKYAFASQPVANPAAVVTGRNYRFTILGPLVLRYEWAADGIFEDRASTFAINRFFPAPEYDVRDSDHQLDITTPNFQVSYDKKRFSPNGLSVSFNSKVTCWGADWKFGSQPLHNLGGTAAAVAAAARRRERRVSILTNLMKRKEGIEHRNEGATLKFIFQAMRSHFLLLVMPHINILLFDNAPTRKGHNAGSTKKRTISHSFNCSTL</sequence>
<organism evidence="1 2">
    <name type="scientific">Zarea fungicola</name>
    <dbReference type="NCBI Taxonomy" id="93591"/>
    <lineage>
        <taxon>Eukaryota</taxon>
        <taxon>Fungi</taxon>
        <taxon>Dikarya</taxon>
        <taxon>Ascomycota</taxon>
        <taxon>Pezizomycotina</taxon>
        <taxon>Sordariomycetes</taxon>
        <taxon>Hypocreomycetidae</taxon>
        <taxon>Hypocreales</taxon>
        <taxon>Cordycipitaceae</taxon>
        <taxon>Zarea</taxon>
    </lineage>
</organism>
<keyword evidence="2" id="KW-1185">Reference proteome</keyword>
<comment type="caution">
    <text evidence="1">The sequence shown here is derived from an EMBL/GenBank/DDBJ whole genome shotgun (WGS) entry which is preliminary data.</text>
</comment>
<evidence type="ECO:0000313" key="1">
    <source>
        <dbReference type="EMBL" id="KAJ2972737.1"/>
    </source>
</evidence>